<organism evidence="1 2">
    <name type="scientific">Streptomyces vastus</name>
    <dbReference type="NCBI Taxonomy" id="285451"/>
    <lineage>
        <taxon>Bacteria</taxon>
        <taxon>Bacillati</taxon>
        <taxon>Actinomycetota</taxon>
        <taxon>Actinomycetes</taxon>
        <taxon>Kitasatosporales</taxon>
        <taxon>Streptomycetaceae</taxon>
        <taxon>Streptomyces</taxon>
    </lineage>
</organism>
<reference evidence="2" key="1">
    <citation type="journal article" date="2019" name="Int. J. Syst. Evol. Microbiol.">
        <title>The Global Catalogue of Microorganisms (GCM) 10K type strain sequencing project: providing services to taxonomists for standard genome sequencing and annotation.</title>
        <authorList>
            <consortium name="The Broad Institute Genomics Platform"/>
            <consortium name="The Broad Institute Genome Sequencing Center for Infectious Disease"/>
            <person name="Wu L."/>
            <person name="Ma J."/>
        </authorList>
    </citation>
    <scope>NUCLEOTIDE SEQUENCE [LARGE SCALE GENOMIC DNA]</scope>
    <source>
        <strain evidence="2">JCM 4524</strain>
    </source>
</reference>
<keyword evidence="2" id="KW-1185">Reference proteome</keyword>
<sequence>MERPTLSRAMNLRLVGHSGTAVTEEVYRKQIRPVIQSGAVVMDGIFKRDPER</sequence>
<dbReference type="EMBL" id="BAAASJ010000070">
    <property type="protein sequence ID" value="GAA2646887.1"/>
    <property type="molecule type" value="Genomic_DNA"/>
</dbReference>
<proteinExistence type="predicted"/>
<dbReference type="RefSeq" id="WP_425585010.1">
    <property type="nucleotide sequence ID" value="NZ_BAAASJ010000070.1"/>
</dbReference>
<gene>
    <name evidence="1" type="ORF">GCM10010307_52770</name>
</gene>
<dbReference type="Proteomes" id="UP001500151">
    <property type="component" value="Unassembled WGS sequence"/>
</dbReference>
<accession>A0ABP6DMS0</accession>
<comment type="caution">
    <text evidence="1">The sequence shown here is derived from an EMBL/GenBank/DDBJ whole genome shotgun (WGS) entry which is preliminary data.</text>
</comment>
<name>A0ABP6DMS0_9ACTN</name>
<protein>
    <submittedName>
        <fullName evidence="1">Uncharacterized protein</fullName>
    </submittedName>
</protein>
<evidence type="ECO:0000313" key="1">
    <source>
        <dbReference type="EMBL" id="GAA2646887.1"/>
    </source>
</evidence>
<evidence type="ECO:0000313" key="2">
    <source>
        <dbReference type="Proteomes" id="UP001500151"/>
    </source>
</evidence>